<name>A0A9P6MHQ3_9FUNG</name>
<dbReference type="OrthoDB" id="2422599at2759"/>
<proteinExistence type="predicted"/>
<organism evidence="2 3">
    <name type="scientific">Modicella reniformis</name>
    <dbReference type="NCBI Taxonomy" id="1440133"/>
    <lineage>
        <taxon>Eukaryota</taxon>
        <taxon>Fungi</taxon>
        <taxon>Fungi incertae sedis</taxon>
        <taxon>Mucoromycota</taxon>
        <taxon>Mortierellomycotina</taxon>
        <taxon>Mortierellomycetes</taxon>
        <taxon>Mortierellales</taxon>
        <taxon>Mortierellaceae</taxon>
        <taxon>Modicella</taxon>
    </lineage>
</organism>
<dbReference type="InterPro" id="IPR046496">
    <property type="entry name" value="DUF6589"/>
</dbReference>
<sequence length="139" mass="15613">MDSHTTNELLHIFDALVIRIWELVLQYDDLGSFAVDVSDGDGNLDDIINSKVDILIERYLVTDNLDQFNGTISRNAALFVRDMLAYMELSSAIKAGEDGRIQEVIKVITTLFQAGATTNYANELLHLHCGLSYSWTEKN</sequence>
<dbReference type="Proteomes" id="UP000749646">
    <property type="component" value="Unassembled WGS sequence"/>
</dbReference>
<evidence type="ECO:0000259" key="1">
    <source>
        <dbReference type="Pfam" id="PF20231"/>
    </source>
</evidence>
<dbReference type="Pfam" id="PF20231">
    <property type="entry name" value="DUF6589"/>
    <property type="match status" value="1"/>
</dbReference>
<evidence type="ECO:0000313" key="3">
    <source>
        <dbReference type="Proteomes" id="UP000749646"/>
    </source>
</evidence>
<reference evidence="2" key="1">
    <citation type="journal article" date="2020" name="Fungal Divers.">
        <title>Resolving the Mortierellaceae phylogeny through synthesis of multi-gene phylogenetics and phylogenomics.</title>
        <authorList>
            <person name="Vandepol N."/>
            <person name="Liber J."/>
            <person name="Desiro A."/>
            <person name="Na H."/>
            <person name="Kennedy M."/>
            <person name="Barry K."/>
            <person name="Grigoriev I.V."/>
            <person name="Miller A.N."/>
            <person name="O'Donnell K."/>
            <person name="Stajich J.E."/>
            <person name="Bonito G."/>
        </authorList>
    </citation>
    <scope>NUCLEOTIDE SEQUENCE</scope>
    <source>
        <strain evidence="2">MES-2147</strain>
    </source>
</reference>
<comment type="caution">
    <text evidence="2">The sequence shown here is derived from an EMBL/GenBank/DDBJ whole genome shotgun (WGS) entry which is preliminary data.</text>
</comment>
<keyword evidence="3" id="KW-1185">Reference proteome</keyword>
<evidence type="ECO:0000313" key="2">
    <source>
        <dbReference type="EMBL" id="KAG0000334.1"/>
    </source>
</evidence>
<protein>
    <recommendedName>
        <fullName evidence="1">DUF6589 domain-containing protein</fullName>
    </recommendedName>
</protein>
<gene>
    <name evidence="2" type="ORF">BGZ65_004457</name>
</gene>
<accession>A0A9P6MHQ3</accession>
<dbReference type="AlphaFoldDB" id="A0A9P6MHQ3"/>
<dbReference type="EMBL" id="JAAAHW010000641">
    <property type="protein sequence ID" value="KAG0000334.1"/>
    <property type="molecule type" value="Genomic_DNA"/>
</dbReference>
<feature type="domain" description="DUF6589" evidence="1">
    <location>
        <begin position="8"/>
        <end position="138"/>
    </location>
</feature>